<feature type="domain" description="Mediator of RNA polymerase II transcription subunit 14 RM6" evidence="15">
    <location>
        <begin position="764"/>
        <end position="829"/>
    </location>
</feature>
<keyword evidence="20" id="KW-1185">Reference proteome</keyword>
<evidence type="ECO:0000256" key="3">
    <source>
        <dbReference type="ARBA" id="ARBA00019619"/>
    </source>
</evidence>
<evidence type="ECO:0000256" key="2">
    <source>
        <dbReference type="ARBA" id="ARBA00007813"/>
    </source>
</evidence>
<dbReference type="PANTHER" id="PTHR12809:SF2">
    <property type="entry name" value="MEDIATOR OF RNA POLYMERASE II TRANSCRIPTION SUBUNIT 14"/>
    <property type="match status" value="1"/>
</dbReference>
<comment type="subunit">
    <text evidence="10">Component of the Mediator complex.</text>
</comment>
<organism evidence="19 20">
    <name type="scientific">Batillaria attramentaria</name>
    <dbReference type="NCBI Taxonomy" id="370345"/>
    <lineage>
        <taxon>Eukaryota</taxon>
        <taxon>Metazoa</taxon>
        <taxon>Spiralia</taxon>
        <taxon>Lophotrochozoa</taxon>
        <taxon>Mollusca</taxon>
        <taxon>Gastropoda</taxon>
        <taxon>Caenogastropoda</taxon>
        <taxon>Sorbeoconcha</taxon>
        <taxon>Cerithioidea</taxon>
        <taxon>Batillariidae</taxon>
        <taxon>Batillaria</taxon>
    </lineage>
</organism>
<accession>A0ABD0K8A5</accession>
<comment type="caution">
    <text evidence="19">The sequence shown here is derived from an EMBL/GenBank/DDBJ whole genome shotgun (WGS) entry which is preliminary data.</text>
</comment>
<evidence type="ECO:0000259" key="14">
    <source>
        <dbReference type="Pfam" id="PF22983"/>
    </source>
</evidence>
<dbReference type="InterPro" id="IPR056877">
    <property type="entry name" value="Med14_C"/>
</dbReference>
<feature type="domain" description="Mediator of RNA polymerase II transcription subunit 14 RM3" evidence="16">
    <location>
        <begin position="370"/>
        <end position="476"/>
    </location>
</feature>
<feature type="compositionally biased region" description="Polar residues" evidence="11">
    <location>
        <begin position="967"/>
        <end position="976"/>
    </location>
</feature>
<name>A0ABD0K8A5_9CAEN</name>
<dbReference type="Proteomes" id="UP001519460">
    <property type="component" value="Unassembled WGS sequence"/>
</dbReference>
<dbReference type="InterPro" id="IPR056878">
    <property type="entry name" value="RM5_Med14"/>
</dbReference>
<dbReference type="InterPro" id="IPR055122">
    <property type="entry name" value="Med14_N"/>
</dbReference>
<feature type="domain" description="Mediator of RNA polymerase II transcription subunit 14 C-terminal" evidence="18">
    <location>
        <begin position="1228"/>
        <end position="1363"/>
    </location>
</feature>
<evidence type="ECO:0000259" key="16">
    <source>
        <dbReference type="Pfam" id="PF25065"/>
    </source>
</evidence>
<evidence type="ECO:0000256" key="10">
    <source>
        <dbReference type="RuleBase" id="RU365082"/>
    </source>
</evidence>
<keyword evidence="6 10" id="KW-0010">Activator</keyword>
<dbReference type="EMBL" id="JACVVK020000229">
    <property type="protein sequence ID" value="KAK7483317.1"/>
    <property type="molecule type" value="Genomic_DNA"/>
</dbReference>
<proteinExistence type="inferred from homology"/>
<dbReference type="InterPro" id="IPR013947">
    <property type="entry name" value="Mediator_Med14"/>
</dbReference>
<dbReference type="Pfam" id="PF08638">
    <property type="entry name" value="Med14"/>
    <property type="match status" value="1"/>
</dbReference>
<evidence type="ECO:0000256" key="4">
    <source>
        <dbReference type="ARBA" id="ARBA00022737"/>
    </source>
</evidence>
<evidence type="ECO:0000256" key="6">
    <source>
        <dbReference type="ARBA" id="ARBA00023159"/>
    </source>
</evidence>
<keyword evidence="7 10" id="KW-0804">Transcription</keyword>
<dbReference type="InterPro" id="IPR055113">
    <property type="entry name" value="Med14_RM2"/>
</dbReference>
<dbReference type="InterPro" id="IPR055107">
    <property type="entry name" value="Med14_RM8"/>
</dbReference>
<gene>
    <name evidence="19" type="ORF">BaRGS_00025484</name>
</gene>
<comment type="function">
    <text evidence="10">Component of the Mediator complex, a coactivator involved in the regulated transcription of nearly all RNA polymerase II-dependent genes. Mediator functions as a bridge to convey information from gene-specific regulatory proteins to the basal RNA polymerase II transcription machinery. Mediator is recruited to promoters by direct interactions with regulatory proteins and serves as a scaffold for the assembly of a functional preinitiation complex with RNA polymerase II and the general transcription factors.</text>
</comment>
<evidence type="ECO:0000313" key="20">
    <source>
        <dbReference type="Proteomes" id="UP001519460"/>
    </source>
</evidence>
<comment type="subcellular location">
    <subcellularLocation>
        <location evidence="1 10">Nucleus</location>
    </subcellularLocation>
</comment>
<evidence type="ECO:0000313" key="19">
    <source>
        <dbReference type="EMBL" id="KAK7483317.1"/>
    </source>
</evidence>
<evidence type="ECO:0000259" key="17">
    <source>
        <dbReference type="Pfam" id="PF25067"/>
    </source>
</evidence>
<reference evidence="19 20" key="1">
    <citation type="journal article" date="2023" name="Sci. Data">
        <title>Genome assembly of the Korean intertidal mud-creeper Batillaria attramentaria.</title>
        <authorList>
            <person name="Patra A.K."/>
            <person name="Ho P.T."/>
            <person name="Jun S."/>
            <person name="Lee S.J."/>
            <person name="Kim Y."/>
            <person name="Won Y.J."/>
        </authorList>
    </citation>
    <scope>NUCLEOTIDE SEQUENCE [LARGE SCALE GENOMIC DNA]</scope>
    <source>
        <strain evidence="19">Wonlab-2016</strain>
    </source>
</reference>
<dbReference type="InterPro" id="IPR056879">
    <property type="entry name" value="RM3_Med14"/>
</dbReference>
<feature type="domain" description="Mediator of RNA polymerase II transcription subunit 14 RM2" evidence="13">
    <location>
        <begin position="289"/>
        <end position="367"/>
    </location>
</feature>
<evidence type="ECO:0000256" key="7">
    <source>
        <dbReference type="ARBA" id="ARBA00023163"/>
    </source>
</evidence>
<dbReference type="Pfam" id="PF22984">
    <property type="entry name" value="RM6_Med14"/>
    <property type="match status" value="1"/>
</dbReference>
<dbReference type="Pfam" id="PF25065">
    <property type="entry name" value="RM3_Med14"/>
    <property type="match status" value="1"/>
</dbReference>
<dbReference type="GO" id="GO:0003712">
    <property type="term" value="F:transcription coregulator activity"/>
    <property type="evidence" value="ECO:0007669"/>
    <property type="project" value="UniProtKB-UniRule"/>
</dbReference>
<keyword evidence="8 10" id="KW-0539">Nucleus</keyword>
<dbReference type="Pfam" id="PF25069">
    <property type="entry name" value="Med14_C"/>
    <property type="match status" value="1"/>
</dbReference>
<feature type="domain" description="Mediator complex subunit MED14 N-terminal" evidence="12">
    <location>
        <begin position="22"/>
        <end position="210"/>
    </location>
</feature>
<dbReference type="Pfam" id="PF22983">
    <property type="entry name" value="RM8_Med14"/>
    <property type="match status" value="1"/>
</dbReference>
<sequence>MPPIEHQLSVPVVPGPQGGGSIPLGTLIEYALQRTYHELTVLSELLPRKTDMERKLEIFQFASRTRQLFVRILALVKWANSVSKVDKCADICNFLEQQSMFFVDTADFLHKMSKETLVTARLPSFSLPCAIDVLTTGTYPRLPACIRDKIIPPDPITPQEKEQTLTRLNQVIQYRLVSSDLPRQMRRLKIEKGRVRFFVEHEFEVTLTLMGDNPSIPWRLLDISFQVEDHETGNGKSLVHSMQVHYIHQLVQSRLLDTDKPLHDLYRVLHSFCLSLQLEVLHSQTQRLMRERLGDSIYIDQYMLSKSLVISYWRDHTRREKQDPTVYKLSAHVCEDDDGKPLQVTHFPAMSAEESRKVGLAIKSDHLSIEKLLMQTIEVRTHSKLKDLSREFQRIVEGKCEVRDLPVALHVPVLMPCMSSEVLRIAINVQTGAFMASVPSCDDQAVTDIEDCLNGESRGLEKYISRLRIQLSLQRCEKSVQLMPASCLKTLPIINTSGHPLENVANTRLFIKVPRQPNTYVVVEVVEEKRGHVTQRYYLLQTTPCTHDGVEDEIEDAGIKSFLKAGHMIPVDIFSQTHGSFCKLFGIWLSDKIFLGEGDQSESKKSKGSQYFVQELAYLLAHVEEKLPFVQLGEELVKQGLSNTGISVDCEGTCLSLGIMDFPEVKTETGKHLQEKLLSCKFRIQCRALRVWIVEFQFASGPLPTTHFKEAGNSVRVCLTFDLSSDNMQKTVTDLLDEWQAMGQLYALVSEFADAYNDVRLNMLSMATIQSYNYRRLTIAYGPNRSHIITVQWKTDTRQFQLSVGTSQQSSTANPHLPVLVKLQEELNTSRSLAQLVETLYDTWSPMTAISKLSTASMMGTSTHPKHPVLNFTIVPQSSTHVRLIFRSCYCLDIHMRSGKLVAVRDGSYGLFDNSRVIEGLSPAPGLKAFLSMFVDDKVSVGHARRRSTTEDDNPPSPIGMDMDAFMSQQQPQSMLGSPAAGSRRQDPSGFRFHNNPMTPPSNPHTPASPGASRIPAGVNPSPSAALIPSPGTLLTANSPGNPQLHVPSPQAFVPTPSPQGIGLHMPSPAAPFISPVMSPPSRILPQRAWAAAVPTLLSHEGLTKLLTASTLAGTQFLPASPLERFFACVHLRRHMQRVIQSEHSLSPVVPGGSEPGVVSFKVDSLQCKISFNPSTLQSLHLKVSPTPDYQDQWTQEETSILEKFFDLKVVCPPYKVNLLTAFGRLMGAPLRILKDCIQIMRLELMPDRNLKWSVQWCLTIPPSLHFISPPGTPAILVKTRMIFMLQFTRIGLNVEAQSLCVPMLYEISPEPKFQQAQVDQHGSPALAAIAQMLSRFAELHHNPQECAIFPAVRELMTNLVIPLS</sequence>
<evidence type="ECO:0000256" key="8">
    <source>
        <dbReference type="ARBA" id="ARBA00023242"/>
    </source>
</evidence>
<keyword evidence="4" id="KW-0677">Repeat</keyword>
<dbReference type="Pfam" id="PF22981">
    <property type="entry name" value="RM2_Med14"/>
    <property type="match status" value="1"/>
</dbReference>
<dbReference type="Pfam" id="PF25067">
    <property type="entry name" value="RM5_Med14"/>
    <property type="match status" value="1"/>
</dbReference>
<feature type="region of interest" description="Disordered" evidence="11">
    <location>
        <begin position="942"/>
        <end position="1022"/>
    </location>
</feature>
<dbReference type="InterPro" id="IPR055114">
    <property type="entry name" value="Med14_RM6"/>
</dbReference>
<evidence type="ECO:0000256" key="11">
    <source>
        <dbReference type="SAM" id="MobiDB-lite"/>
    </source>
</evidence>
<dbReference type="PANTHER" id="PTHR12809">
    <property type="entry name" value="MEDIATOR COMPLEX SUBUNIT"/>
    <property type="match status" value="1"/>
</dbReference>
<evidence type="ECO:0000256" key="1">
    <source>
        <dbReference type="ARBA" id="ARBA00004123"/>
    </source>
</evidence>
<protein>
    <recommendedName>
        <fullName evidence="3 10">Mediator of RNA polymerase II transcription subunit 14</fullName>
    </recommendedName>
    <alternativeName>
        <fullName evidence="9 10">Mediator complex subunit 14</fullName>
    </alternativeName>
</protein>
<evidence type="ECO:0000259" key="15">
    <source>
        <dbReference type="Pfam" id="PF22984"/>
    </source>
</evidence>
<evidence type="ECO:0000256" key="5">
    <source>
        <dbReference type="ARBA" id="ARBA00023015"/>
    </source>
</evidence>
<dbReference type="GO" id="GO:0016592">
    <property type="term" value="C:mediator complex"/>
    <property type="evidence" value="ECO:0007669"/>
    <property type="project" value="UniProtKB-UniRule"/>
</dbReference>
<comment type="similarity">
    <text evidence="2 10">Belongs to the Mediator complex subunit 14 family.</text>
</comment>
<evidence type="ECO:0000259" key="12">
    <source>
        <dbReference type="Pfam" id="PF08638"/>
    </source>
</evidence>
<evidence type="ECO:0000259" key="18">
    <source>
        <dbReference type="Pfam" id="PF25069"/>
    </source>
</evidence>
<feature type="domain" description="Mediator of RNA polymerase II transcription subunit 14 RM5" evidence="17">
    <location>
        <begin position="642"/>
        <end position="725"/>
    </location>
</feature>
<evidence type="ECO:0000259" key="13">
    <source>
        <dbReference type="Pfam" id="PF22981"/>
    </source>
</evidence>
<evidence type="ECO:0000256" key="9">
    <source>
        <dbReference type="ARBA" id="ARBA00032007"/>
    </source>
</evidence>
<keyword evidence="5 10" id="KW-0805">Transcription regulation</keyword>
<feature type="domain" description="Mediator of RNA polymerase II transcription subunit 14 RM8" evidence="14">
    <location>
        <begin position="1136"/>
        <end position="1211"/>
    </location>
</feature>